<keyword evidence="3" id="KW-0274">FAD</keyword>
<evidence type="ECO:0000256" key="3">
    <source>
        <dbReference type="ARBA" id="ARBA00022827"/>
    </source>
</evidence>
<dbReference type="EMBL" id="SULI01000010">
    <property type="protein sequence ID" value="TKZ20610.1"/>
    <property type="molecule type" value="Genomic_DNA"/>
</dbReference>
<dbReference type="Pfam" id="PF01494">
    <property type="entry name" value="FAD_binding_3"/>
    <property type="match status" value="1"/>
</dbReference>
<organism evidence="7 8">
    <name type="scientific">Shimia litoralis</name>
    <dbReference type="NCBI Taxonomy" id="420403"/>
    <lineage>
        <taxon>Bacteria</taxon>
        <taxon>Pseudomonadati</taxon>
        <taxon>Pseudomonadota</taxon>
        <taxon>Alphaproteobacteria</taxon>
        <taxon>Rhodobacterales</taxon>
        <taxon>Roseobacteraceae</taxon>
    </lineage>
</organism>
<evidence type="ECO:0000313" key="7">
    <source>
        <dbReference type="EMBL" id="TKZ20610.1"/>
    </source>
</evidence>
<evidence type="ECO:0000256" key="5">
    <source>
        <dbReference type="ARBA" id="ARBA00023033"/>
    </source>
</evidence>
<comment type="cofactor">
    <cofactor evidence="1">
        <name>FAD</name>
        <dbReference type="ChEBI" id="CHEBI:57692"/>
    </cofactor>
</comment>
<dbReference type="GO" id="GO:0004497">
    <property type="term" value="F:monooxygenase activity"/>
    <property type="evidence" value="ECO:0007669"/>
    <property type="project" value="UniProtKB-KW"/>
</dbReference>
<keyword evidence="2" id="KW-0285">Flavoprotein</keyword>
<evidence type="ECO:0000256" key="4">
    <source>
        <dbReference type="ARBA" id="ARBA00023002"/>
    </source>
</evidence>
<dbReference type="PRINTS" id="PR00420">
    <property type="entry name" value="RNGMNOXGNASE"/>
</dbReference>
<dbReference type="PANTHER" id="PTHR13789:SF318">
    <property type="entry name" value="GERANYLGERANYL DIPHOSPHATE REDUCTASE"/>
    <property type="match status" value="1"/>
</dbReference>
<dbReference type="Gene3D" id="3.50.50.60">
    <property type="entry name" value="FAD/NAD(P)-binding domain"/>
    <property type="match status" value="1"/>
</dbReference>
<comment type="caution">
    <text evidence="7">The sequence shown here is derived from an EMBL/GenBank/DDBJ whole genome shotgun (WGS) entry which is preliminary data.</text>
</comment>
<dbReference type="InterPro" id="IPR050493">
    <property type="entry name" value="FAD-dep_Monooxygenase_BioMet"/>
</dbReference>
<dbReference type="OrthoDB" id="4230779at2"/>
<sequence>MDISGLNTIVIGAGIGGLTAALALRAKGAQVTVLEQAAEITEVGAGIQVSPNGFVVLKALGLGPEFEAVAVRGQAVELRDYRHGRLVTRLDLGLLDDDQPYFFVHRADLIDLLADAVRKAGIRVRLLQTVDRVDVGQAPVVHMTNGAKFSADLVIGADGLHSKLRPSLNGTSAPFFTRQVAWRATVPNVMDHPEIACVHMGPRQHLVSYPLRGGDLVNLVAVQERSEWADEGWAHTDDPDNVRAAFSGFGGMAAKCLAQVSEVGLWGLFRHPVAKVWHQDHCALLGDAAHPTLPFMAQGAVMAIEDAWVLADALGRAPDMEMGLARYQARRYSRVSKVVETASKNAWKYHLSFPPLRMAAHLGLRMGSAVAPEKLLHQFDWIYRHDVTQEDQ</sequence>
<dbReference type="InterPro" id="IPR002938">
    <property type="entry name" value="FAD-bd"/>
</dbReference>
<gene>
    <name evidence="7" type="ORF">FAP39_09995</name>
</gene>
<dbReference type="RefSeq" id="WP_138016259.1">
    <property type="nucleotide sequence ID" value="NZ_SULI01000010.1"/>
</dbReference>
<feature type="domain" description="FAD-binding" evidence="6">
    <location>
        <begin position="8"/>
        <end position="341"/>
    </location>
</feature>
<protein>
    <submittedName>
        <fullName evidence="7">FAD-binding protein</fullName>
    </submittedName>
</protein>
<dbReference type="InterPro" id="IPR036188">
    <property type="entry name" value="FAD/NAD-bd_sf"/>
</dbReference>
<dbReference type="AlphaFoldDB" id="A0A4U7N4A9"/>
<keyword evidence="5" id="KW-0503">Monooxygenase</keyword>
<keyword evidence="8" id="KW-1185">Reference proteome</keyword>
<evidence type="ECO:0000313" key="8">
    <source>
        <dbReference type="Proteomes" id="UP000306575"/>
    </source>
</evidence>
<evidence type="ECO:0000256" key="2">
    <source>
        <dbReference type="ARBA" id="ARBA00022630"/>
    </source>
</evidence>
<evidence type="ECO:0000259" key="6">
    <source>
        <dbReference type="Pfam" id="PF01494"/>
    </source>
</evidence>
<accession>A0A4U7N4A9</accession>
<proteinExistence type="predicted"/>
<dbReference type="SUPFAM" id="SSF51905">
    <property type="entry name" value="FAD/NAD(P)-binding domain"/>
    <property type="match status" value="1"/>
</dbReference>
<dbReference type="GO" id="GO:0071949">
    <property type="term" value="F:FAD binding"/>
    <property type="evidence" value="ECO:0007669"/>
    <property type="project" value="InterPro"/>
</dbReference>
<evidence type="ECO:0000256" key="1">
    <source>
        <dbReference type="ARBA" id="ARBA00001974"/>
    </source>
</evidence>
<dbReference type="Proteomes" id="UP000306575">
    <property type="component" value="Unassembled WGS sequence"/>
</dbReference>
<keyword evidence="4" id="KW-0560">Oxidoreductase</keyword>
<name>A0A4U7N4A9_9RHOB</name>
<reference evidence="7 8" key="1">
    <citation type="submission" date="2019-04" db="EMBL/GenBank/DDBJ databases">
        <title>Genome sequence of Pelagicola litoralis CL-ES2.</title>
        <authorList>
            <person name="Cao J."/>
        </authorList>
    </citation>
    <scope>NUCLEOTIDE SEQUENCE [LARGE SCALE GENOMIC DNA]</scope>
    <source>
        <strain evidence="7 8">CL-ES2</strain>
    </source>
</reference>
<dbReference type="SUPFAM" id="SSF54373">
    <property type="entry name" value="FAD-linked reductases, C-terminal domain"/>
    <property type="match status" value="1"/>
</dbReference>
<dbReference type="PANTHER" id="PTHR13789">
    <property type="entry name" value="MONOOXYGENASE"/>
    <property type="match status" value="1"/>
</dbReference>